<feature type="domain" description="DUF6036" evidence="1">
    <location>
        <begin position="15"/>
        <end position="129"/>
    </location>
</feature>
<keyword evidence="3" id="KW-1185">Reference proteome</keyword>
<sequence length="182" mass="19887">MSRELTLDEIKSLLRELSSRLESAGHNATFRLVGGAAMALSGRDRRVTQDIDASYSSAADVERVVHQIAGERDLDRDWLNSSAQAFIPVGASWVKVSLGEGHNAYIASPETLLAMKLNSARERDIEDLSFLVAKMGIEDPVEAAKIADDLYGDDDIAYSPLSREDAQIVASEAIGRARQKRL</sequence>
<gene>
    <name evidence="2" type="ORF">GCM10007173_20390</name>
</gene>
<accession>A0ABQ2DKU4</accession>
<reference evidence="3" key="1">
    <citation type="journal article" date="2019" name="Int. J. Syst. Evol. Microbiol.">
        <title>The Global Catalogue of Microorganisms (GCM) 10K type strain sequencing project: providing services to taxonomists for standard genome sequencing and annotation.</title>
        <authorList>
            <consortium name="The Broad Institute Genomics Platform"/>
            <consortium name="The Broad Institute Genome Sequencing Center for Infectious Disease"/>
            <person name="Wu L."/>
            <person name="Ma J."/>
        </authorList>
    </citation>
    <scope>NUCLEOTIDE SEQUENCE [LARGE SCALE GENOMIC DNA]</scope>
    <source>
        <strain evidence="3">CGMCC 1.3685</strain>
    </source>
</reference>
<dbReference type="Proteomes" id="UP000606115">
    <property type="component" value="Unassembled WGS sequence"/>
</dbReference>
<dbReference type="Pfam" id="PF19502">
    <property type="entry name" value="DUF6036"/>
    <property type="match status" value="1"/>
</dbReference>
<dbReference type="InterPro" id="IPR045792">
    <property type="entry name" value="DUF6036"/>
</dbReference>
<protein>
    <recommendedName>
        <fullName evidence="1">DUF6036 domain-containing protein</fullName>
    </recommendedName>
</protein>
<evidence type="ECO:0000313" key="3">
    <source>
        <dbReference type="Proteomes" id="UP000606115"/>
    </source>
</evidence>
<evidence type="ECO:0000313" key="2">
    <source>
        <dbReference type="EMBL" id="GGJ61523.1"/>
    </source>
</evidence>
<name>A0ABQ2DKU4_9MICC</name>
<dbReference type="InterPro" id="IPR043519">
    <property type="entry name" value="NT_sf"/>
</dbReference>
<dbReference type="EMBL" id="BMKX01000004">
    <property type="protein sequence ID" value="GGJ61523.1"/>
    <property type="molecule type" value="Genomic_DNA"/>
</dbReference>
<evidence type="ECO:0000259" key="1">
    <source>
        <dbReference type="Pfam" id="PF19502"/>
    </source>
</evidence>
<dbReference type="GeneID" id="303304397"/>
<organism evidence="2 3">
    <name type="scientific">Glutamicibacter ardleyensis</name>
    <dbReference type="NCBI Taxonomy" id="225894"/>
    <lineage>
        <taxon>Bacteria</taxon>
        <taxon>Bacillati</taxon>
        <taxon>Actinomycetota</taxon>
        <taxon>Actinomycetes</taxon>
        <taxon>Micrococcales</taxon>
        <taxon>Micrococcaceae</taxon>
        <taxon>Glutamicibacter</taxon>
    </lineage>
</organism>
<dbReference type="RefSeq" id="WP_096254998.1">
    <property type="nucleotide sequence ID" value="NZ_BMKX01000004.1"/>
</dbReference>
<comment type="caution">
    <text evidence="2">The sequence shown here is derived from an EMBL/GenBank/DDBJ whole genome shotgun (WGS) entry which is preliminary data.</text>
</comment>
<dbReference type="SUPFAM" id="SSF81301">
    <property type="entry name" value="Nucleotidyltransferase"/>
    <property type="match status" value="1"/>
</dbReference>
<proteinExistence type="predicted"/>
<dbReference type="Gene3D" id="3.30.460.40">
    <property type="match status" value="1"/>
</dbReference>